<evidence type="ECO:0000313" key="8">
    <source>
        <dbReference type="EMBL" id="KAL3536228.1"/>
    </source>
</evidence>
<evidence type="ECO:0000256" key="5">
    <source>
        <dbReference type="PROSITE-ProRule" id="PRU00175"/>
    </source>
</evidence>
<protein>
    <recommendedName>
        <fullName evidence="2">RING-type E3 ubiquitin transferase</fullName>
        <ecNumber evidence="2">2.3.2.27</ecNumber>
    </recommendedName>
</protein>
<comment type="catalytic activity">
    <reaction evidence="1">
        <text>S-ubiquitinyl-[E2 ubiquitin-conjugating enzyme]-L-cysteine + [acceptor protein]-L-lysine = [E2 ubiquitin-conjugating enzyme]-L-cysteine + N(6)-ubiquitinyl-[acceptor protein]-L-lysine.</text>
        <dbReference type="EC" id="2.3.2.27"/>
    </reaction>
</comment>
<proteinExistence type="predicted"/>
<dbReference type="EMBL" id="JBJUIK010000002">
    <property type="protein sequence ID" value="KAL3536228.1"/>
    <property type="molecule type" value="Genomic_DNA"/>
</dbReference>
<keyword evidence="5" id="KW-0479">Metal-binding</keyword>
<dbReference type="Pfam" id="PF13639">
    <property type="entry name" value="zf-RING_2"/>
    <property type="match status" value="1"/>
</dbReference>
<dbReference type="SMART" id="SM00184">
    <property type="entry name" value="RING"/>
    <property type="match status" value="1"/>
</dbReference>
<evidence type="ECO:0000313" key="9">
    <source>
        <dbReference type="Proteomes" id="UP001630127"/>
    </source>
</evidence>
<evidence type="ECO:0000256" key="3">
    <source>
        <dbReference type="ARBA" id="ARBA00022574"/>
    </source>
</evidence>
<dbReference type="SUPFAM" id="SSF57850">
    <property type="entry name" value="RING/U-box"/>
    <property type="match status" value="1"/>
</dbReference>
<dbReference type="InterPro" id="IPR037381">
    <property type="entry name" value="RFWD3"/>
</dbReference>
<dbReference type="PANTHER" id="PTHR16047:SF13">
    <property type="entry name" value="E3 UBIQUITIN-PROTEIN LIGASE RFWD3"/>
    <property type="match status" value="1"/>
</dbReference>
<reference evidence="8 9" key="1">
    <citation type="submission" date="2024-11" db="EMBL/GenBank/DDBJ databases">
        <title>A near-complete genome assembly of Cinchona calisaya.</title>
        <authorList>
            <person name="Lian D.C."/>
            <person name="Zhao X.W."/>
            <person name="Wei L."/>
        </authorList>
    </citation>
    <scope>NUCLEOTIDE SEQUENCE [LARGE SCALE GENOMIC DNA]</scope>
    <source>
        <tissue evidence="8">Nenye</tissue>
    </source>
</reference>
<name>A0ABD3AYD0_9GENT</name>
<dbReference type="GO" id="GO:0008270">
    <property type="term" value="F:zinc ion binding"/>
    <property type="evidence" value="ECO:0007669"/>
    <property type="project" value="UniProtKB-KW"/>
</dbReference>
<keyword evidence="9" id="KW-1185">Reference proteome</keyword>
<dbReference type="AlphaFoldDB" id="A0ABD3AYD0"/>
<evidence type="ECO:0000259" key="7">
    <source>
        <dbReference type="PROSITE" id="PS50089"/>
    </source>
</evidence>
<dbReference type="CDD" id="cd16450">
    <property type="entry name" value="mRING-C3HGC3_RFWD3"/>
    <property type="match status" value="1"/>
</dbReference>
<dbReference type="Proteomes" id="UP001630127">
    <property type="component" value="Unassembled WGS sequence"/>
</dbReference>
<evidence type="ECO:0000256" key="1">
    <source>
        <dbReference type="ARBA" id="ARBA00000900"/>
    </source>
</evidence>
<sequence>MADDADQDYEILIPDPSPMEIDDDDGEGGNGATAAVTRSVTFQGPATGRVLEDSDATTATTLSQDQAAGALINLHHRGFRDTPDSGEQPSLKKTKACETTPLKAVKGENDGDGDWNRDEVDGLACPICLESWTSGGDHQVCCIPCGHIYGMSCIKRWLKQHGSQGKCPQCNMKCTLKDIRVLYASRIVVVDGELQKKVQFLESKCTLLEKKNVNWCKKEREWQKTEVELSTQIQNLRERATYLEGLLEDVQTKQSGLISTSQDCKGRPLSGNCFDAEFGHQECPNGFVLLKDLHIEGARFFDVDVHSQTMVIARRLSGMGGSYALTKISLLAPYERENIQLPLSTRVVKDLRVSPHAKLALLASLGKKLSVLSTESNNTVLTYDLPAAAWSCTWDLYNSNYIYAGLQNGMVLEFDLRQTLRPVESMTGLTSNPIHTVLSLSADLAVDSGIRSVLTASSVGLCHWNFGSSEEKSFLIPESVNQGVCISLAYGPRSGDIVASFRPRVETAGVNLSQPLSTPSSSLLGQGVQGSHVLFKRVGSTRGTQIYQKLGSTSASVNDIRLPKSAVVDRMNQKSLYASGDEVSGDLVLQQLPSLRDVQRLKSRKSVRDVKYSPILNSELLSCLSEDTLQLFSSKVSGR</sequence>
<comment type="caution">
    <text evidence="8">The sequence shown here is derived from an EMBL/GenBank/DDBJ whole genome shotgun (WGS) entry which is preliminary data.</text>
</comment>
<dbReference type="GO" id="GO:0061630">
    <property type="term" value="F:ubiquitin protein ligase activity"/>
    <property type="evidence" value="ECO:0007669"/>
    <property type="project" value="UniProtKB-EC"/>
</dbReference>
<dbReference type="InterPro" id="IPR013083">
    <property type="entry name" value="Znf_RING/FYVE/PHD"/>
</dbReference>
<keyword evidence="5" id="KW-0863">Zinc-finger</keyword>
<dbReference type="InterPro" id="IPR036322">
    <property type="entry name" value="WD40_repeat_dom_sf"/>
</dbReference>
<feature type="domain" description="RING-type" evidence="7">
    <location>
        <begin position="125"/>
        <end position="171"/>
    </location>
</feature>
<keyword evidence="5" id="KW-0862">Zinc</keyword>
<dbReference type="Gene3D" id="3.30.40.10">
    <property type="entry name" value="Zinc/RING finger domain, C3HC4 (zinc finger)"/>
    <property type="match status" value="1"/>
</dbReference>
<organism evidence="8 9">
    <name type="scientific">Cinchona calisaya</name>
    <dbReference type="NCBI Taxonomy" id="153742"/>
    <lineage>
        <taxon>Eukaryota</taxon>
        <taxon>Viridiplantae</taxon>
        <taxon>Streptophyta</taxon>
        <taxon>Embryophyta</taxon>
        <taxon>Tracheophyta</taxon>
        <taxon>Spermatophyta</taxon>
        <taxon>Magnoliopsida</taxon>
        <taxon>eudicotyledons</taxon>
        <taxon>Gunneridae</taxon>
        <taxon>Pentapetalae</taxon>
        <taxon>asterids</taxon>
        <taxon>lamiids</taxon>
        <taxon>Gentianales</taxon>
        <taxon>Rubiaceae</taxon>
        <taxon>Cinchonoideae</taxon>
        <taxon>Cinchoneae</taxon>
        <taxon>Cinchona</taxon>
    </lineage>
</organism>
<dbReference type="PROSITE" id="PS50089">
    <property type="entry name" value="ZF_RING_2"/>
    <property type="match status" value="1"/>
</dbReference>
<dbReference type="InterPro" id="IPR056527">
    <property type="entry name" value="WD40_RFWD3"/>
</dbReference>
<comment type="subcellular location">
    <subcellularLocation>
        <location evidence="4">Nucleus</location>
        <location evidence="4">Nuclear body</location>
    </subcellularLocation>
</comment>
<feature type="region of interest" description="Disordered" evidence="6">
    <location>
        <begin position="1"/>
        <end position="36"/>
    </location>
</feature>
<keyword evidence="3" id="KW-0853">WD repeat</keyword>
<dbReference type="EC" id="2.3.2.27" evidence="2"/>
<dbReference type="GO" id="GO:0016604">
    <property type="term" value="C:nuclear body"/>
    <property type="evidence" value="ECO:0007669"/>
    <property type="project" value="UniProtKB-SubCell"/>
</dbReference>
<dbReference type="InterPro" id="IPR001841">
    <property type="entry name" value="Znf_RING"/>
</dbReference>
<dbReference type="InterPro" id="IPR015943">
    <property type="entry name" value="WD40/YVTN_repeat-like_dom_sf"/>
</dbReference>
<dbReference type="Gene3D" id="2.130.10.10">
    <property type="entry name" value="YVTN repeat-like/Quinoprotein amine dehydrogenase"/>
    <property type="match status" value="1"/>
</dbReference>
<dbReference type="Pfam" id="PF23419">
    <property type="entry name" value="WD40_RFWD3"/>
    <property type="match status" value="1"/>
</dbReference>
<evidence type="ECO:0000256" key="6">
    <source>
        <dbReference type="SAM" id="MobiDB-lite"/>
    </source>
</evidence>
<gene>
    <name evidence="8" type="ORF">ACH5RR_004689</name>
</gene>
<evidence type="ECO:0000256" key="2">
    <source>
        <dbReference type="ARBA" id="ARBA00012483"/>
    </source>
</evidence>
<dbReference type="PANTHER" id="PTHR16047">
    <property type="entry name" value="RFWD3 PROTEIN"/>
    <property type="match status" value="1"/>
</dbReference>
<evidence type="ECO:0000256" key="4">
    <source>
        <dbReference type="ARBA" id="ARBA00034306"/>
    </source>
</evidence>
<accession>A0ABD3AYD0</accession>
<dbReference type="SUPFAM" id="SSF50978">
    <property type="entry name" value="WD40 repeat-like"/>
    <property type="match status" value="1"/>
</dbReference>